<keyword evidence="3" id="KW-1185">Reference proteome</keyword>
<dbReference type="HOGENOM" id="CLU_2044018_0_0_1"/>
<dbReference type="Proteomes" id="UP000017836">
    <property type="component" value="Unassembled WGS sequence"/>
</dbReference>
<feature type="non-terminal residue" evidence="2">
    <location>
        <position position="121"/>
    </location>
</feature>
<organism evidence="2 3">
    <name type="scientific">Amborella trichopoda</name>
    <dbReference type="NCBI Taxonomy" id="13333"/>
    <lineage>
        <taxon>Eukaryota</taxon>
        <taxon>Viridiplantae</taxon>
        <taxon>Streptophyta</taxon>
        <taxon>Embryophyta</taxon>
        <taxon>Tracheophyta</taxon>
        <taxon>Spermatophyta</taxon>
        <taxon>Magnoliopsida</taxon>
        <taxon>Amborellales</taxon>
        <taxon>Amborellaceae</taxon>
        <taxon>Amborella</taxon>
    </lineage>
</organism>
<dbReference type="Gramene" id="ERN15402">
    <property type="protein sequence ID" value="ERN15402"/>
    <property type="gene ID" value="AMTR_s00036p00203640"/>
</dbReference>
<feature type="transmembrane region" description="Helical" evidence="1">
    <location>
        <begin position="20"/>
        <end position="38"/>
    </location>
</feature>
<protein>
    <submittedName>
        <fullName evidence="2">Uncharacterized protein</fullName>
    </submittedName>
</protein>
<name>U5D1X4_AMBTC</name>
<accession>U5D1X4</accession>
<proteinExistence type="predicted"/>
<evidence type="ECO:0000313" key="3">
    <source>
        <dbReference type="Proteomes" id="UP000017836"/>
    </source>
</evidence>
<keyword evidence="1" id="KW-1133">Transmembrane helix</keyword>
<dbReference type="EMBL" id="KI392503">
    <property type="protein sequence ID" value="ERN15402.1"/>
    <property type="molecule type" value="Genomic_DNA"/>
</dbReference>
<keyword evidence="1" id="KW-0472">Membrane</keyword>
<dbReference type="AlphaFoldDB" id="U5D1X4"/>
<reference evidence="3" key="1">
    <citation type="journal article" date="2013" name="Science">
        <title>The Amborella genome and the evolution of flowering plants.</title>
        <authorList>
            <consortium name="Amborella Genome Project"/>
        </authorList>
    </citation>
    <scope>NUCLEOTIDE SEQUENCE [LARGE SCALE GENOMIC DNA]</scope>
</reference>
<sequence length="121" mass="13385">MLVPLLPMAMPSPIIPELTLPPIPLFIVAFPFGVWLLFRDCCDAPPLLLFLQELMSHLLLEMVVSLGVLRMGFRKSTELNYHLVEVDCGLSSWSLSKHVQVVTKNYSSIQAVDGGGTSTNM</sequence>
<keyword evidence="1" id="KW-0812">Transmembrane</keyword>
<evidence type="ECO:0000256" key="1">
    <source>
        <dbReference type="SAM" id="Phobius"/>
    </source>
</evidence>
<gene>
    <name evidence="2" type="ORF">AMTR_s00036p00203640</name>
</gene>
<evidence type="ECO:0000313" key="2">
    <source>
        <dbReference type="EMBL" id="ERN15402.1"/>
    </source>
</evidence>